<keyword evidence="7" id="KW-0501">Molybdenum cofactor biosynthesis</keyword>
<evidence type="ECO:0000256" key="7">
    <source>
        <dbReference type="ARBA" id="ARBA00023150"/>
    </source>
</evidence>
<dbReference type="GO" id="GO:0016779">
    <property type="term" value="F:nucleotidyltransferase activity"/>
    <property type="evidence" value="ECO:0007669"/>
    <property type="project" value="UniProtKB-KW"/>
</dbReference>
<evidence type="ECO:0000256" key="6">
    <source>
        <dbReference type="ARBA" id="ARBA00023134"/>
    </source>
</evidence>
<evidence type="ECO:0000256" key="3">
    <source>
        <dbReference type="ARBA" id="ARBA00022723"/>
    </source>
</evidence>
<evidence type="ECO:0000313" key="9">
    <source>
        <dbReference type="EMBL" id="QNP56097.1"/>
    </source>
</evidence>
<dbReference type="Pfam" id="PF12804">
    <property type="entry name" value="NTP_transf_3"/>
    <property type="match status" value="1"/>
</dbReference>
<accession>A0A7H0H6D1</accession>
<keyword evidence="2 9" id="KW-0808">Transferase</keyword>
<dbReference type="SUPFAM" id="SSF53448">
    <property type="entry name" value="Nucleotide-diphospho-sugar transferases"/>
    <property type="match status" value="1"/>
</dbReference>
<keyword evidence="3" id="KW-0479">Metal-binding</keyword>
<dbReference type="EMBL" id="CP060789">
    <property type="protein sequence ID" value="QNP56097.1"/>
    <property type="molecule type" value="Genomic_DNA"/>
</dbReference>
<dbReference type="GO" id="GO:0005525">
    <property type="term" value="F:GTP binding"/>
    <property type="evidence" value="ECO:0007669"/>
    <property type="project" value="UniProtKB-KW"/>
</dbReference>
<dbReference type="Proteomes" id="UP000516117">
    <property type="component" value="Chromosome"/>
</dbReference>
<organism evidence="9 10">
    <name type="scientific">Tessaracoccus defluvii</name>
    <dbReference type="NCBI Taxonomy" id="1285901"/>
    <lineage>
        <taxon>Bacteria</taxon>
        <taxon>Bacillati</taxon>
        <taxon>Actinomycetota</taxon>
        <taxon>Actinomycetes</taxon>
        <taxon>Propionibacteriales</taxon>
        <taxon>Propionibacteriaceae</taxon>
        <taxon>Tessaracoccus</taxon>
    </lineage>
</organism>
<evidence type="ECO:0000259" key="8">
    <source>
        <dbReference type="Pfam" id="PF12804"/>
    </source>
</evidence>
<dbReference type="KEGG" id="tdf:H9L22_00750"/>
<dbReference type="PANTHER" id="PTHR19136:SF81">
    <property type="entry name" value="MOLYBDENUM COFACTOR GUANYLYLTRANSFERASE"/>
    <property type="match status" value="1"/>
</dbReference>
<dbReference type="InterPro" id="IPR029044">
    <property type="entry name" value="Nucleotide-diphossugar_trans"/>
</dbReference>
<dbReference type="GO" id="GO:0046872">
    <property type="term" value="F:metal ion binding"/>
    <property type="evidence" value="ECO:0007669"/>
    <property type="project" value="UniProtKB-KW"/>
</dbReference>
<keyword evidence="9" id="KW-0548">Nucleotidyltransferase</keyword>
<feature type="domain" description="MobA-like NTP transferase" evidence="8">
    <location>
        <begin position="4"/>
        <end position="150"/>
    </location>
</feature>
<evidence type="ECO:0000256" key="4">
    <source>
        <dbReference type="ARBA" id="ARBA00022741"/>
    </source>
</evidence>
<keyword evidence="4" id="KW-0547">Nucleotide-binding</keyword>
<evidence type="ECO:0000313" key="10">
    <source>
        <dbReference type="Proteomes" id="UP000516117"/>
    </source>
</evidence>
<proteinExistence type="predicted"/>
<dbReference type="GO" id="GO:0006777">
    <property type="term" value="P:Mo-molybdopterin cofactor biosynthetic process"/>
    <property type="evidence" value="ECO:0007669"/>
    <property type="project" value="UniProtKB-KW"/>
</dbReference>
<dbReference type="PANTHER" id="PTHR19136">
    <property type="entry name" value="MOLYBDENUM COFACTOR GUANYLYLTRANSFERASE"/>
    <property type="match status" value="1"/>
</dbReference>
<evidence type="ECO:0000256" key="5">
    <source>
        <dbReference type="ARBA" id="ARBA00022842"/>
    </source>
</evidence>
<evidence type="ECO:0000256" key="2">
    <source>
        <dbReference type="ARBA" id="ARBA00022679"/>
    </source>
</evidence>
<dbReference type="InterPro" id="IPR013482">
    <property type="entry name" value="Molybde_CF_guanTrfase"/>
</dbReference>
<name>A0A7H0H6D1_9ACTN</name>
<evidence type="ECO:0000256" key="1">
    <source>
        <dbReference type="ARBA" id="ARBA00022490"/>
    </source>
</evidence>
<dbReference type="RefSeq" id="WP_187721216.1">
    <property type="nucleotide sequence ID" value="NZ_BAABBL010000016.1"/>
</dbReference>
<dbReference type="InterPro" id="IPR025877">
    <property type="entry name" value="MobA-like_NTP_Trfase"/>
</dbReference>
<protein>
    <submittedName>
        <fullName evidence="9">Molybdenum cofactor guanylyltransferase</fullName>
    </submittedName>
</protein>
<keyword evidence="1" id="KW-0963">Cytoplasm</keyword>
<dbReference type="Gene3D" id="3.90.550.10">
    <property type="entry name" value="Spore Coat Polysaccharide Biosynthesis Protein SpsA, Chain A"/>
    <property type="match status" value="1"/>
</dbReference>
<dbReference type="CDD" id="cd02503">
    <property type="entry name" value="MobA"/>
    <property type="match status" value="1"/>
</dbReference>
<dbReference type="AlphaFoldDB" id="A0A7H0H6D1"/>
<reference evidence="9 10" key="1">
    <citation type="submission" date="2020-08" db="EMBL/GenBank/DDBJ databases">
        <title>Genome sequence of Tessaracoccus defluvii JCM 17540T.</title>
        <authorList>
            <person name="Hyun D.-W."/>
            <person name="Bae J.-W."/>
        </authorList>
    </citation>
    <scope>NUCLEOTIDE SEQUENCE [LARGE SCALE GENOMIC DNA]</scope>
    <source>
        <strain evidence="9 10">JCM 17540</strain>
    </source>
</reference>
<keyword evidence="10" id="KW-1185">Reference proteome</keyword>
<keyword evidence="5" id="KW-0460">Magnesium</keyword>
<sequence length="192" mass="20173">MSWGILLGGGRSSRMGSDKLELDREGRSVATWAVAALTAVADKVVFVSPERPGLDSGALLYALEDPPFGGPVAGLVAGLELVPVDVGDVYVLAGDLAWPDAVVRRLARAPLGPDGVALVDAEGWTQYLAARYRTAALRQKLAELEGERDVSVRRALHGLRLATVPVPDAVVGDLDTPEQAADLGFTTPDAHK</sequence>
<keyword evidence="6" id="KW-0342">GTP-binding</keyword>
<gene>
    <name evidence="9" type="ORF">H9L22_00750</name>
</gene>